<dbReference type="PANTHER" id="PTHR15892">
    <property type="entry name" value="MITOCHONDRIAL RIBOSOMAL PROTEIN L30"/>
    <property type="match status" value="1"/>
</dbReference>
<dbReference type="Pfam" id="PF00327">
    <property type="entry name" value="Ribosomal_L30"/>
    <property type="match status" value="1"/>
</dbReference>
<proteinExistence type="inferred from homology"/>
<dbReference type="GO" id="GO:0022625">
    <property type="term" value="C:cytosolic large ribosomal subunit"/>
    <property type="evidence" value="ECO:0007669"/>
    <property type="project" value="TreeGrafter"/>
</dbReference>
<dbReference type="EMBL" id="MFFM01000016">
    <property type="protein sequence ID" value="OGF13534.1"/>
    <property type="molecule type" value="Genomic_DNA"/>
</dbReference>
<dbReference type="PIRSF" id="PIRSF002211">
    <property type="entry name" value="Ribosomal_L30_bac-type"/>
    <property type="match status" value="1"/>
</dbReference>
<comment type="subunit">
    <text evidence="2">Part of the 50S ribosomal subunit.</text>
</comment>
<dbReference type="HAMAP" id="MF_01371_B">
    <property type="entry name" value="Ribosomal_uL30_B"/>
    <property type="match status" value="1"/>
</dbReference>
<sequence>MSKTKKLRITQVHSTIDRTEKQKKIVRSLGIRKLYHTVEQNDTPQIRGMVKKIEHLLKVEEITEGAK</sequence>
<evidence type="ECO:0000256" key="2">
    <source>
        <dbReference type="ARBA" id="ARBA00011838"/>
    </source>
</evidence>
<comment type="caution">
    <text evidence="7">The sequence shown here is derived from an EMBL/GenBank/DDBJ whole genome shotgun (WGS) entry which is preliminary data.</text>
</comment>
<dbReference type="Proteomes" id="UP000177230">
    <property type="component" value="Unassembled WGS sequence"/>
</dbReference>
<comment type="similarity">
    <text evidence="1">Belongs to the universal ribosomal protein uL30 family.</text>
</comment>
<dbReference type="AlphaFoldDB" id="A0A1F5RGS7"/>
<dbReference type="Gene3D" id="3.30.1390.20">
    <property type="entry name" value="Ribosomal protein L30, ferredoxin-like fold domain"/>
    <property type="match status" value="1"/>
</dbReference>
<evidence type="ECO:0000313" key="8">
    <source>
        <dbReference type="Proteomes" id="UP000177230"/>
    </source>
</evidence>
<dbReference type="InterPro" id="IPR005996">
    <property type="entry name" value="Ribosomal_uL30_bac-type"/>
</dbReference>
<organism evidence="7 8">
    <name type="scientific">Candidatus Edwardsbacteria bacterium GWF2_54_11</name>
    <dbReference type="NCBI Taxonomy" id="1817851"/>
    <lineage>
        <taxon>Bacteria</taxon>
        <taxon>Candidatus Edwardsiibacteriota</taxon>
    </lineage>
</organism>
<feature type="domain" description="Large ribosomal subunit protein uL30-like ferredoxin-like fold" evidence="6">
    <location>
        <begin position="7"/>
        <end position="56"/>
    </location>
</feature>
<dbReference type="InterPro" id="IPR016082">
    <property type="entry name" value="Ribosomal_uL30_ferredoxin-like"/>
</dbReference>
<dbReference type="GO" id="GO:0006412">
    <property type="term" value="P:translation"/>
    <property type="evidence" value="ECO:0007669"/>
    <property type="project" value="InterPro"/>
</dbReference>
<keyword evidence="3 7" id="KW-0689">Ribosomal protein</keyword>
<reference evidence="7 8" key="1">
    <citation type="journal article" date="2016" name="Nat. Commun.">
        <title>Thousands of microbial genomes shed light on interconnected biogeochemical processes in an aquifer system.</title>
        <authorList>
            <person name="Anantharaman K."/>
            <person name="Brown C.T."/>
            <person name="Hug L.A."/>
            <person name="Sharon I."/>
            <person name="Castelle C.J."/>
            <person name="Probst A.J."/>
            <person name="Thomas B.C."/>
            <person name="Singh A."/>
            <person name="Wilkins M.J."/>
            <person name="Karaoz U."/>
            <person name="Brodie E.L."/>
            <person name="Williams K.H."/>
            <person name="Hubbard S.S."/>
            <person name="Banfield J.F."/>
        </authorList>
    </citation>
    <scope>NUCLEOTIDE SEQUENCE [LARGE SCALE GENOMIC DNA]</scope>
</reference>
<dbReference type="InterPro" id="IPR036919">
    <property type="entry name" value="Ribo_uL30_ferredoxin-like_sf"/>
</dbReference>
<evidence type="ECO:0000256" key="3">
    <source>
        <dbReference type="ARBA" id="ARBA00022980"/>
    </source>
</evidence>
<evidence type="ECO:0000313" key="7">
    <source>
        <dbReference type="EMBL" id="OGF13534.1"/>
    </source>
</evidence>
<gene>
    <name evidence="7" type="ORF">A2024_11460</name>
</gene>
<accession>A0A1F5RGS7</accession>
<name>A0A1F5RGS7_9BACT</name>
<evidence type="ECO:0000256" key="5">
    <source>
        <dbReference type="ARBA" id="ARBA00035492"/>
    </source>
</evidence>
<dbReference type="SUPFAM" id="SSF55129">
    <property type="entry name" value="Ribosomal protein L30p/L7e"/>
    <property type="match status" value="1"/>
</dbReference>
<protein>
    <recommendedName>
        <fullName evidence="5">50S ribosomal protein L30</fullName>
    </recommendedName>
</protein>
<evidence type="ECO:0000256" key="4">
    <source>
        <dbReference type="ARBA" id="ARBA00023274"/>
    </source>
</evidence>
<dbReference type="CDD" id="cd01658">
    <property type="entry name" value="Ribosomal_L30"/>
    <property type="match status" value="1"/>
</dbReference>
<dbReference type="PANTHER" id="PTHR15892:SF2">
    <property type="entry name" value="LARGE RIBOSOMAL SUBUNIT PROTEIN UL30M"/>
    <property type="match status" value="1"/>
</dbReference>
<dbReference type="NCBIfam" id="TIGR01308">
    <property type="entry name" value="rpmD_bact"/>
    <property type="match status" value="1"/>
</dbReference>
<dbReference type="GO" id="GO:0003735">
    <property type="term" value="F:structural constituent of ribosome"/>
    <property type="evidence" value="ECO:0007669"/>
    <property type="project" value="InterPro"/>
</dbReference>
<evidence type="ECO:0000259" key="6">
    <source>
        <dbReference type="Pfam" id="PF00327"/>
    </source>
</evidence>
<keyword evidence="4" id="KW-0687">Ribonucleoprotein</keyword>
<evidence type="ECO:0000256" key="1">
    <source>
        <dbReference type="ARBA" id="ARBA00007594"/>
    </source>
</evidence>